<dbReference type="KEGG" id="ima:PO878_15855"/>
<protein>
    <submittedName>
        <fullName evidence="2">Glycosyltransferase</fullName>
        <ecNumber evidence="2">2.4.-.-</ecNumber>
    </submittedName>
</protein>
<organism evidence="2 3">
    <name type="scientific">Iamia majanohamensis</name>
    <dbReference type="NCBI Taxonomy" id="467976"/>
    <lineage>
        <taxon>Bacteria</taxon>
        <taxon>Bacillati</taxon>
        <taxon>Actinomycetota</taxon>
        <taxon>Acidimicrobiia</taxon>
        <taxon>Acidimicrobiales</taxon>
        <taxon>Iamiaceae</taxon>
        <taxon>Iamia</taxon>
    </lineage>
</organism>
<dbReference type="Pfam" id="PF00535">
    <property type="entry name" value="Glycos_transf_2"/>
    <property type="match status" value="1"/>
</dbReference>
<name>A0AAE9Y3R1_9ACTN</name>
<feature type="domain" description="Glycosyltransferase 2-like" evidence="1">
    <location>
        <begin position="15"/>
        <end position="135"/>
    </location>
</feature>
<keyword evidence="2" id="KW-0328">Glycosyltransferase</keyword>
<dbReference type="Proteomes" id="UP001216390">
    <property type="component" value="Chromosome"/>
</dbReference>
<dbReference type="EMBL" id="CP116942">
    <property type="protein sequence ID" value="WCO65975.1"/>
    <property type="molecule type" value="Genomic_DNA"/>
</dbReference>
<evidence type="ECO:0000313" key="3">
    <source>
        <dbReference type="Proteomes" id="UP001216390"/>
    </source>
</evidence>
<gene>
    <name evidence="2" type="ORF">PO878_15855</name>
</gene>
<dbReference type="Gene3D" id="3.90.550.10">
    <property type="entry name" value="Spore Coat Polysaccharide Biosynthesis Protein SpsA, Chain A"/>
    <property type="match status" value="1"/>
</dbReference>
<dbReference type="SUPFAM" id="SSF53448">
    <property type="entry name" value="Nucleotide-diphospho-sugar transferases"/>
    <property type="match status" value="1"/>
</dbReference>
<dbReference type="InterPro" id="IPR011990">
    <property type="entry name" value="TPR-like_helical_dom_sf"/>
</dbReference>
<dbReference type="InterPro" id="IPR029044">
    <property type="entry name" value="Nucleotide-diphossugar_trans"/>
</dbReference>
<evidence type="ECO:0000313" key="2">
    <source>
        <dbReference type="EMBL" id="WCO65975.1"/>
    </source>
</evidence>
<dbReference type="RefSeq" id="WP_272735501.1">
    <property type="nucleotide sequence ID" value="NZ_CP116942.1"/>
</dbReference>
<dbReference type="PANTHER" id="PTHR43630">
    <property type="entry name" value="POLY-BETA-1,6-N-ACETYL-D-GLUCOSAMINE SYNTHASE"/>
    <property type="match status" value="1"/>
</dbReference>
<keyword evidence="2" id="KW-0808">Transferase</keyword>
<dbReference type="Gene3D" id="1.25.40.10">
    <property type="entry name" value="Tetratricopeptide repeat domain"/>
    <property type="match status" value="1"/>
</dbReference>
<evidence type="ECO:0000259" key="1">
    <source>
        <dbReference type="Pfam" id="PF00535"/>
    </source>
</evidence>
<dbReference type="InterPro" id="IPR001173">
    <property type="entry name" value="Glyco_trans_2-like"/>
</dbReference>
<accession>A0AAE9Y3R1</accession>
<keyword evidence="3" id="KW-1185">Reference proteome</keyword>
<proteinExistence type="predicted"/>
<dbReference type="EC" id="2.4.-.-" evidence="2"/>
<reference evidence="2" key="1">
    <citation type="submission" date="2023-01" db="EMBL/GenBank/DDBJ databases">
        <title>The diversity of Class Acidimicrobiia in South China Sea sediment environments and the proposal of Iamia marina sp. nov., a novel species of the genus Iamia.</title>
        <authorList>
            <person name="He Y."/>
            <person name="Tian X."/>
        </authorList>
    </citation>
    <scope>NUCLEOTIDE SEQUENCE</scope>
    <source>
        <strain evidence="2">DSM 19957</strain>
    </source>
</reference>
<dbReference type="PANTHER" id="PTHR43630:SF2">
    <property type="entry name" value="GLYCOSYLTRANSFERASE"/>
    <property type="match status" value="1"/>
</dbReference>
<sequence>MSTPPTDEGDGVLLSAVMIVRDEASRLERCLRSLQPVVDEVVVVDTGSTDETVSIAEAHGCVVGHFPWIDDFAAARNHSLDLARGEWVLMVDADEVVAPGARPVTEQLLGRPSTDLALAVLWRPAPGLEPMREVRMWRNRPDVRFRGFIHENVMDDLDALIDDGEGGIEGVDLLLEHDGYEGDQSHKLDRDLPLLEAEIASGRERPYLRQHQGAILLSLGREQEARAAWQRGADLAVEQGLCRLQDSGCHFQLVVQGAHRGWDVTSVADEAWEHFDLGVIAWALIVHGEVLGRDDVVIAAATRLISGPQAQDEQGSLDPRIFGAWPMVARGKAHLRRGDPVAAVADLRAAEEAAPWVHEYRILRQAAEAAARREEATCG</sequence>
<dbReference type="GO" id="GO:0016757">
    <property type="term" value="F:glycosyltransferase activity"/>
    <property type="evidence" value="ECO:0007669"/>
    <property type="project" value="UniProtKB-KW"/>
</dbReference>
<dbReference type="AlphaFoldDB" id="A0AAE9Y3R1"/>